<proteinExistence type="predicted"/>
<dbReference type="WBParaSite" id="PS1159_v2.g7632.t1">
    <property type="protein sequence ID" value="PS1159_v2.g7632.t1"/>
    <property type="gene ID" value="PS1159_v2.g7632"/>
</dbReference>
<accession>A0AC35GQ05</accession>
<sequence length="53" mass="5246">MSGSEENGSGAVATDSTLSTTSIVSTALSIASISTAISSDILLPLDSFPDDVL</sequence>
<reference evidence="2" key="1">
    <citation type="submission" date="2022-11" db="UniProtKB">
        <authorList>
            <consortium name="WormBaseParasite"/>
        </authorList>
    </citation>
    <scope>IDENTIFICATION</scope>
</reference>
<dbReference type="Proteomes" id="UP000887580">
    <property type="component" value="Unplaced"/>
</dbReference>
<protein>
    <submittedName>
        <fullName evidence="2">Uncharacterized protein</fullName>
    </submittedName>
</protein>
<evidence type="ECO:0000313" key="1">
    <source>
        <dbReference type="Proteomes" id="UP000887580"/>
    </source>
</evidence>
<evidence type="ECO:0000313" key="2">
    <source>
        <dbReference type="WBParaSite" id="PS1159_v2.g7632.t1"/>
    </source>
</evidence>
<name>A0AC35GQ05_9BILA</name>
<organism evidence="1 2">
    <name type="scientific">Panagrolaimus sp. PS1159</name>
    <dbReference type="NCBI Taxonomy" id="55785"/>
    <lineage>
        <taxon>Eukaryota</taxon>
        <taxon>Metazoa</taxon>
        <taxon>Ecdysozoa</taxon>
        <taxon>Nematoda</taxon>
        <taxon>Chromadorea</taxon>
        <taxon>Rhabditida</taxon>
        <taxon>Tylenchina</taxon>
        <taxon>Panagrolaimomorpha</taxon>
        <taxon>Panagrolaimoidea</taxon>
        <taxon>Panagrolaimidae</taxon>
        <taxon>Panagrolaimus</taxon>
    </lineage>
</organism>